<keyword evidence="2" id="KW-1133">Transmembrane helix</keyword>
<reference evidence="4 5" key="1">
    <citation type="journal article" date="2009" name="Nature">
        <title>Evolution of pathogenicity and sexual reproduction in eight Candida genomes.</title>
        <authorList>
            <person name="Butler G."/>
            <person name="Rasmussen M.D."/>
            <person name="Lin M.F."/>
            <person name="Santos M.A."/>
            <person name="Sakthikumar S."/>
            <person name="Munro C.A."/>
            <person name="Rheinbay E."/>
            <person name="Grabherr M."/>
            <person name="Forche A."/>
            <person name="Reedy J.L."/>
            <person name="Agrafioti I."/>
            <person name="Arnaud M.B."/>
            <person name="Bates S."/>
            <person name="Brown A.J."/>
            <person name="Brunke S."/>
            <person name="Costanzo M.C."/>
            <person name="Fitzpatrick D.A."/>
            <person name="de Groot P.W."/>
            <person name="Harris D."/>
            <person name="Hoyer L.L."/>
            <person name="Hube B."/>
            <person name="Klis F.M."/>
            <person name="Kodira C."/>
            <person name="Lennard N."/>
            <person name="Logue M.E."/>
            <person name="Martin R."/>
            <person name="Neiman A.M."/>
            <person name="Nikolaou E."/>
            <person name="Quail M.A."/>
            <person name="Quinn J."/>
            <person name="Santos M.C."/>
            <person name="Schmitzberger F.F."/>
            <person name="Sherlock G."/>
            <person name="Shah P."/>
            <person name="Silverstein K.A."/>
            <person name="Skrzypek M.S."/>
            <person name="Soll D."/>
            <person name="Staggs R."/>
            <person name="Stansfield I."/>
            <person name="Stumpf M.P."/>
            <person name="Sudbery P.E."/>
            <person name="Srikantha T."/>
            <person name="Zeng Q."/>
            <person name="Berman J."/>
            <person name="Berriman M."/>
            <person name="Heitman J."/>
            <person name="Gow N.A."/>
            <person name="Lorenz M.C."/>
            <person name="Birren B.W."/>
            <person name="Kellis M."/>
            <person name="Cuomo C.A."/>
        </authorList>
    </citation>
    <scope>NUCLEOTIDE SEQUENCE [LARGE SCALE GENOMIC DNA]</scope>
    <source>
        <strain evidence="5">ATCC MYA-3404 / T1</strain>
    </source>
</reference>
<evidence type="ECO:0000256" key="2">
    <source>
        <dbReference type="SAM" id="Phobius"/>
    </source>
</evidence>
<organism evidence="4 5">
    <name type="scientific">Candida tropicalis (strain ATCC MYA-3404 / T1)</name>
    <name type="common">Yeast</name>
    <dbReference type="NCBI Taxonomy" id="294747"/>
    <lineage>
        <taxon>Eukaryota</taxon>
        <taxon>Fungi</taxon>
        <taxon>Dikarya</taxon>
        <taxon>Ascomycota</taxon>
        <taxon>Saccharomycotina</taxon>
        <taxon>Pichiomycetes</taxon>
        <taxon>Debaryomycetaceae</taxon>
        <taxon>Candida/Lodderomyces clade</taxon>
        <taxon>Candida</taxon>
    </lineage>
</organism>
<name>C5M6D3_CANTT</name>
<dbReference type="AlphaFoldDB" id="C5M6D3"/>
<feature type="region of interest" description="Disordered" evidence="1">
    <location>
        <begin position="60"/>
        <end position="80"/>
    </location>
</feature>
<dbReference type="KEGG" id="ctp:CTRG_01414"/>
<dbReference type="eggNOG" id="ENOG502QVDR">
    <property type="taxonomic scope" value="Eukaryota"/>
</dbReference>
<keyword evidence="2" id="KW-0812">Transmembrane</keyword>
<feature type="transmembrane region" description="Helical" evidence="2">
    <location>
        <begin position="397"/>
        <end position="418"/>
    </location>
</feature>
<accession>C5M6D3</accession>
<dbReference type="Proteomes" id="UP000002037">
    <property type="component" value="Unassembled WGS sequence"/>
</dbReference>
<evidence type="ECO:0000256" key="1">
    <source>
        <dbReference type="SAM" id="MobiDB-lite"/>
    </source>
</evidence>
<dbReference type="InterPro" id="IPR028000">
    <property type="entry name" value="Pma1"/>
</dbReference>
<keyword evidence="3" id="KW-0732">Signal</keyword>
<feature type="chain" id="PRO_5002953287" evidence="3">
    <location>
        <begin position="19"/>
        <end position="471"/>
    </location>
</feature>
<dbReference type="RefSeq" id="XP_002547108.1">
    <property type="nucleotide sequence ID" value="XM_002547062.1"/>
</dbReference>
<proteinExistence type="predicted"/>
<dbReference type="HOGENOM" id="CLU_041040_0_0_1"/>
<evidence type="ECO:0000313" key="4">
    <source>
        <dbReference type="EMBL" id="EER34553.1"/>
    </source>
</evidence>
<gene>
    <name evidence="4" type="ORF">CTRG_01414</name>
</gene>
<keyword evidence="5" id="KW-1185">Reference proteome</keyword>
<keyword evidence="2" id="KW-0472">Membrane</keyword>
<feature type="compositionally biased region" description="Polar residues" evidence="1">
    <location>
        <begin position="63"/>
        <end position="72"/>
    </location>
</feature>
<dbReference type="Pfam" id="PF14610">
    <property type="entry name" value="Psg1"/>
    <property type="match status" value="1"/>
</dbReference>
<dbReference type="OrthoDB" id="4084551at2759"/>
<evidence type="ECO:0000256" key="3">
    <source>
        <dbReference type="SAM" id="SignalP"/>
    </source>
</evidence>
<feature type="signal peptide" evidence="3">
    <location>
        <begin position="1"/>
        <end position="18"/>
    </location>
</feature>
<dbReference type="GeneID" id="8296475"/>
<dbReference type="EMBL" id="GG692396">
    <property type="protein sequence ID" value="EER34553.1"/>
    <property type="molecule type" value="Genomic_DNA"/>
</dbReference>
<dbReference type="VEuPathDB" id="FungiDB:CTRG_01414"/>
<sequence>MKVSSIAIVAALMSLTNAAVVPEDLLPLETPAPTPTSSVSEPIRLFKRVRDVIINKDYAKNQAAKTQSSTTETPPPKWIRTYDGKTEIVTPTVIQGVTFSAQPPTTTNGLEWWVSLKDDGSPKTIKPQNKNGQIKNGRPDYSTWFQTATTITYNKEQLKAHNMADDEIFEEVKYIQEADLETHLLSPLIRCTPDRYKKKGIGRDKSTAPFCTPKDNSRLTMGKVYFITWYSRFFDEDVKNVRIHLNYISEKWTQKGLKKRDDNSTEEFVEDDDTTEDIVEASEIKRRSSVLEQGGKISSNFFKSDPIDVDVGWFALDISPDWFDKEYWRKVLVTVVPEGYEDREDYDVFQNSIVIEIWKGVKVGKGHLEDLKRLEEKYANRHIYDIEVEEGINFDEYMMMIALPTCVVLAALGMWLFVRINKIDLSKVKKRKFARDKTSHRRIPFISKKNKDNAYTELPQFSTELDNVKND</sequence>
<protein>
    <submittedName>
        <fullName evidence="4">Uncharacterized protein</fullName>
    </submittedName>
</protein>
<evidence type="ECO:0000313" key="5">
    <source>
        <dbReference type="Proteomes" id="UP000002037"/>
    </source>
</evidence>